<dbReference type="PANTHER" id="PTHR21666:SF288">
    <property type="entry name" value="CELL DIVISION PROTEIN YTFB"/>
    <property type="match status" value="1"/>
</dbReference>
<keyword evidence="2" id="KW-0645">Protease</keyword>
<evidence type="ECO:0000256" key="3">
    <source>
        <dbReference type="ARBA" id="ARBA00022723"/>
    </source>
</evidence>
<dbReference type="AlphaFoldDB" id="A0A8B2NKA7"/>
<evidence type="ECO:0000313" key="10">
    <source>
        <dbReference type="Proteomes" id="UP000249590"/>
    </source>
</evidence>
<sequence>MTSSDVPLETFTDTLYVPSNVTVLDANITYLVKSADVSARSLNTLVDLVQPNDTIRDILIGSGVAPAEAERSREVMSVGLNGGTLEAGDIVEINFGLAKAGSSGRQIERFTAYRDGEPLLSFARTDAGDLTVARPTRTAPPPIAETKLPDPGGRGSPTVYEGLYQAALTKGVPERLIGELIRAFAFEADLTRPVGAHDRIEVIFSQQDGEDRSANDAAGEEILFAALTLNGVEYRAYRFQDPESRKVELYDKRGRSVSRLLLRKPMAGGAFRSGFGMRRHPILKTSKMHTGVDWAASRGTPIYAAGNATVSRAGWQGGFGRAVQLRLENGYEALYAHMSKIAAGIKAGSSVRQGDVIGYVGTSGLSTGNHLHYELSVNGRRVDPLRQRVPHERELSGDALRAFEEERKRIDALDETAHGDAHRSMT</sequence>
<keyword evidence="5" id="KW-0862">Zinc</keyword>
<dbReference type="GO" id="GO:0046872">
    <property type="term" value="F:metal ion binding"/>
    <property type="evidence" value="ECO:0007669"/>
    <property type="project" value="UniProtKB-KW"/>
</dbReference>
<comment type="caution">
    <text evidence="9">The sequence shown here is derived from an EMBL/GenBank/DDBJ whole genome shotgun (WGS) entry which is preliminary data.</text>
</comment>
<dbReference type="InterPro" id="IPR011055">
    <property type="entry name" value="Dup_hybrid_motif"/>
</dbReference>
<keyword evidence="6" id="KW-0482">Metalloprotease</keyword>
<reference evidence="9 10" key="1">
    <citation type="submission" date="2018-05" db="EMBL/GenBank/DDBJ databases">
        <title>Acuticoccus sediminis sp. nov., isolated from deep-sea sediment of Indian Ocean.</title>
        <authorList>
            <person name="Liu X."/>
            <person name="Lai Q."/>
            <person name="Du Y."/>
            <person name="Sun F."/>
            <person name="Zhang X."/>
            <person name="Wang S."/>
            <person name="Shao Z."/>
        </authorList>
    </citation>
    <scope>NUCLEOTIDE SEQUENCE [LARGE SCALE GENOMIC DNA]</scope>
    <source>
        <strain evidence="9 10">PTG4-2</strain>
    </source>
</reference>
<organism evidence="9 10">
    <name type="scientific">Acuticoccus sediminis</name>
    <dbReference type="NCBI Taxonomy" id="2184697"/>
    <lineage>
        <taxon>Bacteria</taxon>
        <taxon>Pseudomonadati</taxon>
        <taxon>Pseudomonadota</taxon>
        <taxon>Alphaproteobacteria</taxon>
        <taxon>Hyphomicrobiales</taxon>
        <taxon>Amorphaceae</taxon>
        <taxon>Acuticoccus</taxon>
    </lineage>
</organism>
<evidence type="ECO:0000256" key="4">
    <source>
        <dbReference type="ARBA" id="ARBA00022801"/>
    </source>
</evidence>
<evidence type="ECO:0000256" key="1">
    <source>
        <dbReference type="ARBA" id="ARBA00001947"/>
    </source>
</evidence>
<evidence type="ECO:0000256" key="6">
    <source>
        <dbReference type="ARBA" id="ARBA00023049"/>
    </source>
</evidence>
<evidence type="ECO:0000256" key="2">
    <source>
        <dbReference type="ARBA" id="ARBA00022670"/>
    </source>
</evidence>
<dbReference type="Gene3D" id="3.10.450.350">
    <property type="match status" value="1"/>
</dbReference>
<evidence type="ECO:0000256" key="5">
    <source>
        <dbReference type="ARBA" id="ARBA00022833"/>
    </source>
</evidence>
<dbReference type="Pfam" id="PF01551">
    <property type="entry name" value="Peptidase_M23"/>
    <property type="match status" value="1"/>
</dbReference>
<comment type="cofactor">
    <cofactor evidence="1">
        <name>Zn(2+)</name>
        <dbReference type="ChEBI" id="CHEBI:29105"/>
    </cofactor>
</comment>
<name>A0A8B2NKA7_9HYPH</name>
<proteinExistence type="predicted"/>
<dbReference type="Proteomes" id="UP000249590">
    <property type="component" value="Unassembled WGS sequence"/>
</dbReference>
<keyword evidence="3" id="KW-0479">Metal-binding</keyword>
<dbReference type="CDD" id="cd12797">
    <property type="entry name" value="M23_peptidase"/>
    <property type="match status" value="1"/>
</dbReference>
<gene>
    <name evidence="9" type="ORF">DLJ53_32705</name>
</gene>
<accession>A0A8B2NKA7</accession>
<feature type="region of interest" description="Disordered" evidence="7">
    <location>
        <begin position="132"/>
        <end position="152"/>
    </location>
</feature>
<dbReference type="PANTHER" id="PTHR21666">
    <property type="entry name" value="PEPTIDASE-RELATED"/>
    <property type="match status" value="1"/>
</dbReference>
<keyword evidence="4" id="KW-0378">Hydrolase</keyword>
<dbReference type="GO" id="GO:0006508">
    <property type="term" value="P:proteolysis"/>
    <property type="evidence" value="ECO:0007669"/>
    <property type="project" value="UniProtKB-KW"/>
</dbReference>
<dbReference type="GO" id="GO:0004222">
    <property type="term" value="F:metalloendopeptidase activity"/>
    <property type="evidence" value="ECO:0007669"/>
    <property type="project" value="TreeGrafter"/>
</dbReference>
<feature type="domain" description="M23ase beta-sheet core" evidence="8">
    <location>
        <begin position="287"/>
        <end position="384"/>
    </location>
</feature>
<dbReference type="Gene3D" id="2.70.70.10">
    <property type="entry name" value="Glucose Permease (Domain IIA)"/>
    <property type="match status" value="1"/>
</dbReference>
<dbReference type="InterPro" id="IPR050570">
    <property type="entry name" value="Cell_wall_metabolism_enzyme"/>
</dbReference>
<evidence type="ECO:0000256" key="7">
    <source>
        <dbReference type="SAM" id="MobiDB-lite"/>
    </source>
</evidence>
<dbReference type="SUPFAM" id="SSF51261">
    <property type="entry name" value="Duplicated hybrid motif"/>
    <property type="match status" value="1"/>
</dbReference>
<keyword evidence="10" id="KW-1185">Reference proteome</keyword>
<dbReference type="EMBL" id="QHHQ01000014">
    <property type="protein sequence ID" value="RAH96266.1"/>
    <property type="molecule type" value="Genomic_DNA"/>
</dbReference>
<evidence type="ECO:0000259" key="8">
    <source>
        <dbReference type="Pfam" id="PF01551"/>
    </source>
</evidence>
<protein>
    <recommendedName>
        <fullName evidence="8">M23ase beta-sheet core domain-containing protein</fullName>
    </recommendedName>
</protein>
<evidence type="ECO:0000313" key="9">
    <source>
        <dbReference type="EMBL" id="RAH96266.1"/>
    </source>
</evidence>
<dbReference type="InterPro" id="IPR016047">
    <property type="entry name" value="M23ase_b-sheet_dom"/>
</dbReference>